<feature type="chain" id="PRO_5034358362" evidence="15">
    <location>
        <begin position="20"/>
        <end position="1736"/>
    </location>
</feature>
<proteinExistence type="inferred from homology"/>
<dbReference type="InterPro" id="IPR031148">
    <property type="entry name" value="Plexin"/>
</dbReference>
<dbReference type="Pfam" id="PF20170">
    <property type="entry name" value="Plexin_RBD"/>
    <property type="match status" value="1"/>
</dbReference>
<evidence type="ECO:0000313" key="17">
    <source>
        <dbReference type="Ensembl" id="ENSCUSP00005005795.1"/>
    </source>
</evidence>
<dbReference type="SMART" id="SM00630">
    <property type="entry name" value="Sema"/>
    <property type="match status" value="1"/>
</dbReference>
<dbReference type="GO" id="GO:0030334">
    <property type="term" value="P:regulation of cell migration"/>
    <property type="evidence" value="ECO:0007669"/>
    <property type="project" value="TreeGrafter"/>
</dbReference>
<dbReference type="GO" id="GO:0008360">
    <property type="term" value="P:regulation of cell shape"/>
    <property type="evidence" value="ECO:0007669"/>
    <property type="project" value="TreeGrafter"/>
</dbReference>
<dbReference type="SUPFAM" id="SSF101912">
    <property type="entry name" value="Sema domain"/>
    <property type="match status" value="1"/>
</dbReference>
<gene>
    <name evidence="17" type="primary">PLXNB2</name>
</gene>
<dbReference type="FunFam" id="2.60.40.10:FF:000131">
    <property type="entry name" value="Plexin A2"/>
    <property type="match status" value="1"/>
</dbReference>
<dbReference type="GO" id="GO:0050772">
    <property type="term" value="P:positive regulation of axonogenesis"/>
    <property type="evidence" value="ECO:0007669"/>
    <property type="project" value="TreeGrafter"/>
</dbReference>
<dbReference type="SMART" id="SM00429">
    <property type="entry name" value="IPT"/>
    <property type="match status" value="2"/>
</dbReference>
<evidence type="ECO:0000256" key="15">
    <source>
        <dbReference type="SAM" id="SignalP"/>
    </source>
</evidence>
<dbReference type="Ensembl" id="ENSCUST00005006022.1">
    <property type="protein sequence ID" value="ENSCUSP00005005795.1"/>
    <property type="gene ID" value="ENSCUSG00005003195.1"/>
</dbReference>
<reference evidence="17" key="2">
    <citation type="submission" date="2025-08" db="UniProtKB">
        <authorList>
            <consortium name="Ensembl"/>
        </authorList>
    </citation>
    <scope>IDENTIFICATION</scope>
</reference>
<evidence type="ECO:0000259" key="16">
    <source>
        <dbReference type="PROSITE" id="PS51004"/>
    </source>
</evidence>
<evidence type="ECO:0000256" key="9">
    <source>
        <dbReference type="ARBA" id="ARBA00023136"/>
    </source>
</evidence>
<evidence type="ECO:0000256" key="8">
    <source>
        <dbReference type="ARBA" id="ARBA00022989"/>
    </source>
</evidence>
<keyword evidence="11" id="KW-0675">Receptor</keyword>
<dbReference type="Pfam" id="PF01833">
    <property type="entry name" value="TIG"/>
    <property type="match status" value="2"/>
</dbReference>
<keyword evidence="9" id="KW-0472">Membrane</keyword>
<dbReference type="InterPro" id="IPR046800">
    <property type="entry name" value="Plexin_RBD"/>
</dbReference>
<keyword evidence="6 15" id="KW-0732">Signal</keyword>
<keyword evidence="14" id="KW-0175">Coiled coil</keyword>
<evidence type="ECO:0000256" key="3">
    <source>
        <dbReference type="ARBA" id="ARBA00022475"/>
    </source>
</evidence>
<comment type="similarity">
    <text evidence="2">Belongs to the plexin family.</text>
</comment>
<keyword evidence="12" id="KW-0325">Glycoprotein</keyword>
<dbReference type="Gene3D" id="2.60.40.10">
    <property type="entry name" value="Immunoglobulins"/>
    <property type="match status" value="3"/>
</dbReference>
<reference evidence="17" key="3">
    <citation type="submission" date="2025-09" db="UniProtKB">
        <authorList>
            <consortium name="Ensembl"/>
        </authorList>
    </citation>
    <scope>IDENTIFICATION</scope>
</reference>
<feature type="signal peptide" evidence="15">
    <location>
        <begin position="1"/>
        <end position="19"/>
    </location>
</feature>
<dbReference type="Pfam" id="PF17960">
    <property type="entry name" value="TIG_plexin"/>
    <property type="match status" value="1"/>
</dbReference>
<dbReference type="InterPro" id="IPR002165">
    <property type="entry name" value="Plexin_repeat"/>
</dbReference>
<dbReference type="InterPro" id="IPR001627">
    <property type="entry name" value="Semap_dom"/>
</dbReference>
<dbReference type="CDD" id="cd12792">
    <property type="entry name" value="RasGAP_plexin_B2"/>
    <property type="match status" value="1"/>
</dbReference>
<evidence type="ECO:0000256" key="1">
    <source>
        <dbReference type="ARBA" id="ARBA00004251"/>
    </source>
</evidence>
<dbReference type="InterPro" id="IPR036352">
    <property type="entry name" value="Semap_dom_sf"/>
</dbReference>
<dbReference type="InterPro" id="IPR057533">
    <property type="entry name" value="PSI_Plexin-B"/>
</dbReference>
<keyword evidence="3" id="KW-1003">Cell membrane</keyword>
<evidence type="ECO:0000256" key="14">
    <source>
        <dbReference type="SAM" id="Coils"/>
    </source>
</evidence>
<dbReference type="SUPFAM" id="SSF81296">
    <property type="entry name" value="E set domains"/>
    <property type="match status" value="2"/>
</dbReference>
<dbReference type="SUPFAM" id="SSF103575">
    <property type="entry name" value="Plexin repeat"/>
    <property type="match status" value="1"/>
</dbReference>
<dbReference type="FunFam" id="2.60.40.10:FF:000798">
    <property type="entry name" value="Plexin B2"/>
    <property type="match status" value="1"/>
</dbReference>
<keyword evidence="7" id="KW-0677">Repeat</keyword>
<comment type="caution">
    <text evidence="13">Lacks conserved residue(s) required for the propagation of feature annotation.</text>
</comment>
<dbReference type="FunFam" id="3.10.20.90:FF:000102">
    <property type="entry name" value="Plexin B2"/>
    <property type="match status" value="1"/>
</dbReference>
<dbReference type="InterPro" id="IPR013548">
    <property type="entry name" value="Plexin_cytoplasmic_RasGAP_dom"/>
</dbReference>
<keyword evidence="4" id="KW-0597">Phosphoprotein</keyword>
<evidence type="ECO:0000256" key="12">
    <source>
        <dbReference type="ARBA" id="ARBA00023180"/>
    </source>
</evidence>
<feature type="coiled-coil region" evidence="14">
    <location>
        <begin position="1116"/>
        <end position="1143"/>
    </location>
</feature>
<accession>A0A8C3U254</accession>
<evidence type="ECO:0000313" key="18">
    <source>
        <dbReference type="Proteomes" id="UP000694563"/>
    </source>
</evidence>
<keyword evidence="8" id="KW-1133">Transmembrane helix</keyword>
<dbReference type="PROSITE" id="PS51004">
    <property type="entry name" value="SEMA"/>
    <property type="match status" value="1"/>
</dbReference>
<evidence type="ECO:0000256" key="2">
    <source>
        <dbReference type="ARBA" id="ARBA00010297"/>
    </source>
</evidence>
<dbReference type="Proteomes" id="UP000694563">
    <property type="component" value="Chromosome 4"/>
</dbReference>
<dbReference type="GO" id="GO:0007162">
    <property type="term" value="P:negative regulation of cell adhesion"/>
    <property type="evidence" value="ECO:0007669"/>
    <property type="project" value="TreeGrafter"/>
</dbReference>
<dbReference type="GO" id="GO:0005886">
    <property type="term" value="C:plasma membrane"/>
    <property type="evidence" value="ECO:0007669"/>
    <property type="project" value="UniProtKB-SubCell"/>
</dbReference>
<dbReference type="Pfam" id="PF01403">
    <property type="entry name" value="Sema"/>
    <property type="match status" value="1"/>
</dbReference>
<dbReference type="Pfam" id="PF24317">
    <property type="entry name" value="PSI_Plexin-B"/>
    <property type="match status" value="1"/>
</dbReference>
<evidence type="ECO:0000256" key="11">
    <source>
        <dbReference type="ARBA" id="ARBA00023170"/>
    </source>
</evidence>
<dbReference type="Gene3D" id="3.10.20.90">
    <property type="entry name" value="Phosphatidylinositol 3-kinase Catalytic Subunit, Chain A, domain 1"/>
    <property type="match status" value="1"/>
</dbReference>
<dbReference type="InterPro" id="IPR015943">
    <property type="entry name" value="WD40/YVTN_repeat-like_dom_sf"/>
</dbReference>
<dbReference type="InterPro" id="IPR002909">
    <property type="entry name" value="IPT_dom"/>
</dbReference>
<protein>
    <submittedName>
        <fullName evidence="17">Plexin B2</fullName>
    </submittedName>
</protein>
<dbReference type="Pfam" id="PF08337">
    <property type="entry name" value="Plexin_cytopl"/>
    <property type="match status" value="1"/>
</dbReference>
<dbReference type="SMART" id="SM00423">
    <property type="entry name" value="PSI"/>
    <property type="match status" value="3"/>
</dbReference>
<reference evidence="17" key="1">
    <citation type="submission" date="2020-10" db="EMBL/GenBank/DDBJ databases">
        <title>Catharus ustulatus (Swainson's thrush) genome, bCatUst1, primary haplotype v2.</title>
        <authorList>
            <person name="Delmore K."/>
            <person name="Vafadar M."/>
            <person name="Formenti G."/>
            <person name="Chow W."/>
            <person name="Pelan S."/>
            <person name="Howe K."/>
            <person name="Rhie A."/>
            <person name="Mountcastle J."/>
            <person name="Haase B."/>
            <person name="Fedrigo O."/>
            <person name="Jarvis E.D."/>
        </authorList>
    </citation>
    <scope>NUCLEOTIDE SEQUENCE [LARGE SCALE GENOMIC DNA]</scope>
</reference>
<dbReference type="Gene3D" id="2.130.10.10">
    <property type="entry name" value="YVTN repeat-like/Quinoprotein amine dehydrogenase"/>
    <property type="match status" value="1"/>
</dbReference>
<dbReference type="Pfam" id="PF01437">
    <property type="entry name" value="PSI"/>
    <property type="match status" value="1"/>
</dbReference>
<dbReference type="InterPro" id="IPR041019">
    <property type="entry name" value="TIG1_plexin"/>
</dbReference>
<dbReference type="InterPro" id="IPR016201">
    <property type="entry name" value="PSI"/>
</dbReference>
<evidence type="ECO:0000256" key="5">
    <source>
        <dbReference type="ARBA" id="ARBA00022692"/>
    </source>
</evidence>
<keyword evidence="10" id="KW-1015">Disulfide bond</keyword>
<dbReference type="InterPro" id="IPR008936">
    <property type="entry name" value="Rho_GTPase_activation_prot"/>
</dbReference>
<keyword evidence="18" id="KW-1185">Reference proteome</keyword>
<feature type="domain" description="Sema" evidence="16">
    <location>
        <begin position="15"/>
        <end position="457"/>
    </location>
</feature>
<dbReference type="FunFam" id="1.10.506.10:FF:000035">
    <property type="entry name" value="Plexin b2a"/>
    <property type="match status" value="1"/>
</dbReference>
<dbReference type="Gene3D" id="1.10.506.10">
    <property type="entry name" value="GTPase Activation - p120gap, domain 1"/>
    <property type="match status" value="1"/>
</dbReference>
<dbReference type="PANTHER" id="PTHR22625">
    <property type="entry name" value="PLEXIN"/>
    <property type="match status" value="1"/>
</dbReference>
<evidence type="ECO:0000256" key="6">
    <source>
        <dbReference type="ARBA" id="ARBA00022729"/>
    </source>
</evidence>
<comment type="subcellular location">
    <subcellularLocation>
        <location evidence="1">Cell membrane</location>
        <topology evidence="1">Single-pass type I membrane protein</topology>
    </subcellularLocation>
</comment>
<sequence length="1736" mass="197411">MALWIWPLTILSCFCITFSRNEELKFFQSATELNHLTVDNDTGILYLGVVNALYQLTENLEVIRSVETGPRKDNKKCTPPIDENQCKEAVLTDNYNKLLLLNKADNTTVVCGSLFKGICAIRDLQNISDEKYYVDSSGEKSFVASNDENVSTVGLITSLNNDQVLFVGKGNGPNDNGIIISTRQLYARDGKDIFEMYTDSAAVKSAYHSSSTQQFVAVFEDNNYVYFIFNQQEKQPVNNRTLIARLCKDDAHYYSYFEMDLGCKDDDGAYDHCHSAFVTTPGKELAENDNSLKSAMCVFSLRQINEKMEKNRNDCYTKKNTSSFYKLFSAENPCNASKNFPCGSEHLPYLLGSRNGVIEKPVLQKEGMNLTAVTVAVENGHTVAFLGTSDGKILKVTLDLKTGRKNTLFLTYLTRDPYCGWCVREGRCTKKADCGAADMENHWLWSPSGTCVTIISADPLNMSRRAPAKVELTVNPLPTLTESDKICCTFGETVHSAQLKEGVIICDPPDIIPPTPKHQDHVSVPLQLTFEKNKIFFASHTYPFYDCEEAMNLIENQCYSCASNRWNCQWDWKRHICEESSSVQDVIKQNMEEECPQFLNPDPSIIPMEYQTTVYFEGKHLDYYQVSISRLIQSYANETLQLNLSIKTDKVNIDSKLMVTLYNCSYGRSDCSLCLAARPEYKCVWCEEDGKPSKCVYEKLCHTAPTDTCPPPEITRIEPKTGPRSGGILLTIMGSNLGIKAEDVKSITVADKECLFKEEFYSVSTRIVCQVGPMNELQQGQIEVNINGKFGKSPSEVLFTYQEPHPSQITPESGPQAGGTRLTISGRNLATGSKKDVQVSVGSQPCNVTEFGDEIICITGRNNKVEPVPVIMNYGGTRIIVPQQFTYSENPTVTKFLPVNSFSRRYKYSGFISMVSSYQQLCTERNLTLNCAYSCFLQFYGKAVTRLNETTVVFSSPPILEDPENYNITTVILMDHYKLVVKNESHSFAYVADPTFENFTDGIKKQVNKLINAKGSNLNKAMTIDEAQAFVGDEPCNIKTLTETDLYCEPPEVQPQPKKRQKRDTINNLPEFIVKFGLREWILGRVEYDNRVTDIPLNLILPLVLIPMLVIIGISIICYRRKSQQAEREYEKIKSQLEGLEESVRDRCKKEFTDLMIEMEDHTNDINEAGIPVLDYKTYTDRVFFLPSKDGEKDVMITGKLDIPEARRQTVEQALYQFSNLLNSKSFLINFIHTLENQREFSARAKVYFASLLTVALHGKLEYYTDIMRTLFLELMEQYVVAKNPKLMLRRSETVVERMLSNWMSICLYQYLKDNAGEPLYKLFKAIKHQVEKGPVDAVLKKAKYTLNDTGLLGDDVEYTQFVNVYVQEGGNDSIPVKVLNCDTISQVKEKIIDQVYRNLPCSQWPKADSVVLEWRPGSTAQTLSDLDLTSQRDGRWKRINTLMHYNVRDGATLILSKMGISQQPEDNQQDVPGERHALLEDENKVWHLVRPVDEMDEGKSKRGSVKEKERTKAITEIYLTRLLSVKGTLQQFVDDFFHSVLNSNQVVPPAVKYFFDFLDEQAEKHDIKDEDTIHIWKTNSLPLRFWVNILKNPHFIFDVHVHEVVDASLSVIAQTFMDACTRTEHKLSRDSPSNKLLYAKEISNYKKMVEDYYKGIRQMVPVSDQDMNTHLAEISRAHTDSLNTLVALHQLYQYTNKYYDEIINALEEDPAAQKMQLAFRLQQIAAALENKVTDL</sequence>
<name>A0A8C3U254_CATUS</name>
<evidence type="ECO:0000256" key="10">
    <source>
        <dbReference type="ARBA" id="ARBA00023157"/>
    </source>
</evidence>
<dbReference type="FunFam" id="2.60.40.10:FF:000203">
    <property type="entry name" value="Plexin B2"/>
    <property type="match status" value="1"/>
</dbReference>
<dbReference type="PANTHER" id="PTHR22625:SF9">
    <property type="entry name" value="PLEXIN-B2"/>
    <property type="match status" value="1"/>
</dbReference>
<dbReference type="SUPFAM" id="SSF48350">
    <property type="entry name" value="GTPase activation domain, GAP"/>
    <property type="match status" value="1"/>
</dbReference>
<dbReference type="GO" id="GO:0002116">
    <property type="term" value="C:semaphorin receptor complex"/>
    <property type="evidence" value="ECO:0007669"/>
    <property type="project" value="TreeGrafter"/>
</dbReference>
<organism evidence="17 18">
    <name type="scientific">Catharus ustulatus</name>
    <name type="common">Russet-backed thrush</name>
    <name type="synonym">Hylocichla ustulatus</name>
    <dbReference type="NCBI Taxonomy" id="91951"/>
    <lineage>
        <taxon>Eukaryota</taxon>
        <taxon>Metazoa</taxon>
        <taxon>Chordata</taxon>
        <taxon>Craniata</taxon>
        <taxon>Vertebrata</taxon>
        <taxon>Euteleostomi</taxon>
        <taxon>Archelosauria</taxon>
        <taxon>Archosauria</taxon>
        <taxon>Dinosauria</taxon>
        <taxon>Saurischia</taxon>
        <taxon>Theropoda</taxon>
        <taxon>Coelurosauria</taxon>
        <taxon>Aves</taxon>
        <taxon>Neognathae</taxon>
        <taxon>Neoaves</taxon>
        <taxon>Telluraves</taxon>
        <taxon>Australaves</taxon>
        <taxon>Passeriformes</taxon>
        <taxon>Turdidae</taxon>
        <taxon>Catharus</taxon>
    </lineage>
</organism>
<dbReference type="GO" id="GO:0017154">
    <property type="term" value="F:semaphorin receptor activity"/>
    <property type="evidence" value="ECO:0007669"/>
    <property type="project" value="InterPro"/>
</dbReference>
<evidence type="ECO:0000256" key="13">
    <source>
        <dbReference type="PROSITE-ProRule" id="PRU00352"/>
    </source>
</evidence>
<evidence type="ECO:0000256" key="7">
    <source>
        <dbReference type="ARBA" id="ARBA00022737"/>
    </source>
</evidence>
<dbReference type="InterPro" id="IPR013783">
    <property type="entry name" value="Ig-like_fold"/>
</dbReference>
<dbReference type="InterPro" id="IPR014756">
    <property type="entry name" value="Ig_E-set"/>
</dbReference>
<keyword evidence="5" id="KW-0812">Transmembrane</keyword>
<evidence type="ECO:0000256" key="4">
    <source>
        <dbReference type="ARBA" id="ARBA00022553"/>
    </source>
</evidence>